<evidence type="ECO:0000313" key="4">
    <source>
        <dbReference type="Proteomes" id="UP000193144"/>
    </source>
</evidence>
<feature type="region of interest" description="Disordered" evidence="1">
    <location>
        <begin position="19"/>
        <end position="39"/>
    </location>
</feature>
<reference evidence="3 4" key="1">
    <citation type="submission" date="2016-07" db="EMBL/GenBank/DDBJ databases">
        <title>Pervasive Adenine N6-methylation of Active Genes in Fungi.</title>
        <authorList>
            <consortium name="DOE Joint Genome Institute"/>
            <person name="Mondo S.J."/>
            <person name="Dannebaum R.O."/>
            <person name="Kuo R.C."/>
            <person name="Labutti K."/>
            <person name="Haridas S."/>
            <person name="Kuo A."/>
            <person name="Salamov A."/>
            <person name="Ahrendt S.R."/>
            <person name="Lipzen A."/>
            <person name="Sullivan W."/>
            <person name="Andreopoulos W.B."/>
            <person name="Clum A."/>
            <person name="Lindquist E."/>
            <person name="Daum C."/>
            <person name="Ramamoorthy G.K."/>
            <person name="Gryganskyi A."/>
            <person name="Culley D."/>
            <person name="Magnuson J.K."/>
            <person name="James T.Y."/>
            <person name="O'Malley M.A."/>
            <person name="Stajich J.E."/>
            <person name="Spatafora J.W."/>
            <person name="Visel A."/>
            <person name="Grigoriev I.V."/>
        </authorList>
    </citation>
    <scope>NUCLEOTIDE SEQUENCE [LARGE SCALE GENOMIC DNA]</scope>
    <source>
        <strain evidence="3 4">CBS 115471</strain>
    </source>
</reference>
<dbReference type="EMBL" id="MCFA01000054">
    <property type="protein sequence ID" value="ORY12120.1"/>
    <property type="molecule type" value="Genomic_DNA"/>
</dbReference>
<proteinExistence type="predicted"/>
<feature type="region of interest" description="Disordered" evidence="1">
    <location>
        <begin position="173"/>
        <end position="196"/>
    </location>
</feature>
<organism evidence="3 4">
    <name type="scientific">Clohesyomyces aquaticus</name>
    <dbReference type="NCBI Taxonomy" id="1231657"/>
    <lineage>
        <taxon>Eukaryota</taxon>
        <taxon>Fungi</taxon>
        <taxon>Dikarya</taxon>
        <taxon>Ascomycota</taxon>
        <taxon>Pezizomycotina</taxon>
        <taxon>Dothideomycetes</taxon>
        <taxon>Pleosporomycetidae</taxon>
        <taxon>Pleosporales</taxon>
        <taxon>Lindgomycetaceae</taxon>
        <taxon>Clohesyomyces</taxon>
    </lineage>
</organism>
<evidence type="ECO:0000256" key="1">
    <source>
        <dbReference type="SAM" id="MobiDB-lite"/>
    </source>
</evidence>
<accession>A0A1Y1ZPF1</accession>
<feature type="signal peptide" evidence="2">
    <location>
        <begin position="1"/>
        <end position="16"/>
    </location>
</feature>
<keyword evidence="2" id="KW-0732">Signal</keyword>
<comment type="caution">
    <text evidence="3">The sequence shown here is derived from an EMBL/GenBank/DDBJ whole genome shotgun (WGS) entry which is preliminary data.</text>
</comment>
<keyword evidence="4" id="KW-1185">Reference proteome</keyword>
<protein>
    <submittedName>
        <fullName evidence="3">Uncharacterized protein</fullName>
    </submittedName>
</protein>
<gene>
    <name evidence="3" type="ORF">BCR34DRAFT_600870</name>
</gene>
<name>A0A1Y1ZPF1_9PLEO</name>
<evidence type="ECO:0000256" key="2">
    <source>
        <dbReference type="SAM" id="SignalP"/>
    </source>
</evidence>
<feature type="chain" id="PRO_5012033613" evidence="2">
    <location>
        <begin position="17"/>
        <end position="209"/>
    </location>
</feature>
<evidence type="ECO:0000313" key="3">
    <source>
        <dbReference type="EMBL" id="ORY12120.1"/>
    </source>
</evidence>
<dbReference type="Proteomes" id="UP000193144">
    <property type="component" value="Unassembled WGS sequence"/>
</dbReference>
<sequence length="209" mass="22835">MKTAFILLSITLTALAAPTTQLSDDPPHDRRRLKAHPHPLGNDVYVKPTLARRSPDCIPLGKTNKKRFETLCIASSNLPSEITLDADFCVAKGGNTCELDDGSLVEDVCFDKRCLDLSDRRALPEATSLKRRGDCFDLSFTQFDVVESQCIADIESYGFGPIPDGVICTAKKDEQGENKNNECQLEGSEDPEDKLDGVCVIDSPECVGP</sequence>
<dbReference type="AlphaFoldDB" id="A0A1Y1ZPF1"/>